<evidence type="ECO:0000256" key="1">
    <source>
        <dbReference type="ARBA" id="ARBA00004651"/>
    </source>
</evidence>
<evidence type="ECO:0000256" key="9">
    <source>
        <dbReference type="SAM" id="Phobius"/>
    </source>
</evidence>
<proteinExistence type="inferred from homology"/>
<accession>A0ABX8EQX8</accession>
<protein>
    <recommendedName>
        <fullName evidence="12">Cation:proton antiporter</fullName>
    </recommendedName>
</protein>
<evidence type="ECO:0000256" key="3">
    <source>
        <dbReference type="ARBA" id="ARBA00022448"/>
    </source>
</evidence>
<comment type="similarity">
    <text evidence="2">Belongs to the CPA3 antiporters (TC 2.A.63) subunit F family.</text>
</comment>
<keyword evidence="3" id="KW-0813">Transport</keyword>
<feature type="transmembrane region" description="Helical" evidence="9">
    <location>
        <begin position="34"/>
        <end position="53"/>
    </location>
</feature>
<evidence type="ECO:0000256" key="6">
    <source>
        <dbReference type="ARBA" id="ARBA00022989"/>
    </source>
</evidence>
<feature type="transmembrane region" description="Helical" evidence="9">
    <location>
        <begin position="6"/>
        <end position="25"/>
    </location>
</feature>
<name>A0ABX8EQX8_9ACTN</name>
<gene>
    <name evidence="10" type="ORF">ENKNEFLB_04282</name>
</gene>
<organism evidence="10 11">
    <name type="scientific">Nocardioides aquaticus</name>
    <dbReference type="NCBI Taxonomy" id="160826"/>
    <lineage>
        <taxon>Bacteria</taxon>
        <taxon>Bacillati</taxon>
        <taxon>Actinomycetota</taxon>
        <taxon>Actinomycetes</taxon>
        <taxon>Propionibacteriales</taxon>
        <taxon>Nocardioidaceae</taxon>
        <taxon>Nocardioides</taxon>
    </lineage>
</organism>
<evidence type="ECO:0000256" key="7">
    <source>
        <dbReference type="ARBA" id="ARBA00023136"/>
    </source>
</evidence>
<sequence length="121" mass="12363">MTIAILVAGAILGISAVLVVLRMTLGPTMLDRAISFDVLAAVLLAGIALDVAADRDADAVPILLVLTLLGFVGSVSIARFFPGSDDVDEPRLDEDPAGDEQASSDRADDGTFGRPTGGGLL</sequence>
<dbReference type="PANTHER" id="PTHR34702">
    <property type="entry name" value="NA(+)/H(+) ANTIPORTER SUBUNIT F1"/>
    <property type="match status" value="1"/>
</dbReference>
<keyword evidence="6 9" id="KW-1133">Transmembrane helix</keyword>
<evidence type="ECO:0000256" key="8">
    <source>
        <dbReference type="SAM" id="MobiDB-lite"/>
    </source>
</evidence>
<keyword evidence="11" id="KW-1185">Reference proteome</keyword>
<dbReference type="EMBL" id="CP075371">
    <property type="protein sequence ID" value="QVT81863.1"/>
    <property type="molecule type" value="Genomic_DNA"/>
</dbReference>
<reference evidence="10 11" key="1">
    <citation type="submission" date="2021-05" db="EMBL/GenBank/DDBJ databases">
        <title>Complete genome of Nocardioides aquaticus KCTC 9944T isolated from meromictic and hypersaline Ekho Lake, Antarctica.</title>
        <authorList>
            <person name="Hwang K."/>
            <person name="Kim K.M."/>
            <person name="Choe H."/>
        </authorList>
    </citation>
    <scope>NUCLEOTIDE SEQUENCE [LARGE SCALE GENOMIC DNA]</scope>
    <source>
        <strain evidence="10 11">KCTC 9944</strain>
    </source>
</reference>
<dbReference type="PANTHER" id="PTHR34702:SF1">
    <property type="entry name" value="NA(+)_H(+) ANTIPORTER SUBUNIT F"/>
    <property type="match status" value="1"/>
</dbReference>
<feature type="region of interest" description="Disordered" evidence="8">
    <location>
        <begin position="82"/>
        <end position="121"/>
    </location>
</feature>
<evidence type="ECO:0000313" key="11">
    <source>
        <dbReference type="Proteomes" id="UP000679307"/>
    </source>
</evidence>
<comment type="subcellular location">
    <subcellularLocation>
        <location evidence="1">Cell membrane</location>
        <topology evidence="1">Multi-pass membrane protein</topology>
    </subcellularLocation>
</comment>
<feature type="transmembrane region" description="Helical" evidence="9">
    <location>
        <begin position="59"/>
        <end position="81"/>
    </location>
</feature>
<evidence type="ECO:0008006" key="12">
    <source>
        <dbReference type="Google" id="ProtNLM"/>
    </source>
</evidence>
<keyword evidence="7 9" id="KW-0472">Membrane</keyword>
<dbReference type="RefSeq" id="WP_214057164.1">
    <property type="nucleotide sequence ID" value="NZ_BAAAHS010000165.1"/>
</dbReference>
<keyword evidence="5 9" id="KW-0812">Transmembrane</keyword>
<dbReference type="InterPro" id="IPR007208">
    <property type="entry name" value="MrpF/PhaF-like"/>
</dbReference>
<evidence type="ECO:0000313" key="10">
    <source>
        <dbReference type="EMBL" id="QVT81863.1"/>
    </source>
</evidence>
<evidence type="ECO:0000256" key="5">
    <source>
        <dbReference type="ARBA" id="ARBA00022692"/>
    </source>
</evidence>
<keyword evidence="4" id="KW-1003">Cell membrane</keyword>
<dbReference type="Proteomes" id="UP000679307">
    <property type="component" value="Chromosome"/>
</dbReference>
<dbReference type="Pfam" id="PF04066">
    <property type="entry name" value="MrpF_PhaF"/>
    <property type="match status" value="1"/>
</dbReference>
<evidence type="ECO:0000256" key="2">
    <source>
        <dbReference type="ARBA" id="ARBA00009212"/>
    </source>
</evidence>
<evidence type="ECO:0000256" key="4">
    <source>
        <dbReference type="ARBA" id="ARBA00022475"/>
    </source>
</evidence>